<comment type="caution">
    <text evidence="1">The sequence shown here is derived from an EMBL/GenBank/DDBJ whole genome shotgun (WGS) entry which is preliminary data.</text>
</comment>
<protein>
    <recommendedName>
        <fullName evidence="3">Transposase</fullName>
    </recommendedName>
</protein>
<evidence type="ECO:0000313" key="2">
    <source>
        <dbReference type="Proteomes" id="UP000051063"/>
    </source>
</evidence>
<evidence type="ECO:0000313" key="1">
    <source>
        <dbReference type="EMBL" id="KQL46366.1"/>
    </source>
</evidence>
<gene>
    <name evidence="1" type="ORF">AN963_15520</name>
</gene>
<name>A0ABR5N6Z0_BRECH</name>
<accession>A0ABR5N6Z0</accession>
<dbReference type="NCBIfam" id="NF040910">
    <property type="entry name" value="CD1375_fam"/>
    <property type="match status" value="1"/>
</dbReference>
<keyword evidence="2" id="KW-1185">Reference proteome</keyword>
<proteinExistence type="predicted"/>
<dbReference type="InterPro" id="IPR047907">
    <property type="entry name" value="CD1375-like"/>
</dbReference>
<dbReference type="EMBL" id="LJJB01000010">
    <property type="protein sequence ID" value="KQL46366.1"/>
    <property type="molecule type" value="Genomic_DNA"/>
</dbReference>
<sequence length="65" mass="6968">MLKTLLLNFGIWLISLKGDDIMAAIYVALIIAGRRTYESVPANLKPAVKVDLEALGLSSEGLPLA</sequence>
<evidence type="ECO:0008006" key="3">
    <source>
        <dbReference type="Google" id="ProtNLM"/>
    </source>
</evidence>
<reference evidence="1 2" key="1">
    <citation type="submission" date="2015-09" db="EMBL/GenBank/DDBJ databases">
        <title>Genome sequencing project for genomic taxonomy and phylogenomics of Bacillus-like bacteria.</title>
        <authorList>
            <person name="Liu B."/>
            <person name="Wang J."/>
            <person name="Zhu Y."/>
            <person name="Liu G."/>
            <person name="Chen Q."/>
            <person name="Chen Z."/>
            <person name="Lan J."/>
            <person name="Che J."/>
            <person name="Ge C."/>
            <person name="Shi H."/>
            <person name="Pan Z."/>
            <person name="Liu X."/>
        </authorList>
    </citation>
    <scope>NUCLEOTIDE SEQUENCE [LARGE SCALE GENOMIC DNA]</scope>
    <source>
        <strain evidence="1 2">DSM 8552</strain>
    </source>
</reference>
<dbReference type="Proteomes" id="UP000051063">
    <property type="component" value="Unassembled WGS sequence"/>
</dbReference>
<organism evidence="1 2">
    <name type="scientific">Brevibacillus choshinensis</name>
    <dbReference type="NCBI Taxonomy" id="54911"/>
    <lineage>
        <taxon>Bacteria</taxon>
        <taxon>Bacillati</taxon>
        <taxon>Bacillota</taxon>
        <taxon>Bacilli</taxon>
        <taxon>Bacillales</taxon>
        <taxon>Paenibacillaceae</taxon>
        <taxon>Brevibacillus</taxon>
    </lineage>
</organism>